<keyword evidence="1" id="KW-0479">Metal-binding</keyword>
<dbReference type="PANTHER" id="PTHR43690:SF18">
    <property type="entry name" value="INSULIN-DEGRADING ENZYME-RELATED"/>
    <property type="match status" value="1"/>
</dbReference>
<dbReference type="InterPro" id="IPR050626">
    <property type="entry name" value="Peptidase_M16"/>
</dbReference>
<reference evidence="4 5" key="1">
    <citation type="submission" date="2019-01" db="EMBL/GenBank/DDBJ databases">
        <title>Sequencing of cultivated peanut Arachis hypogaea provides insights into genome evolution and oil improvement.</title>
        <authorList>
            <person name="Chen X."/>
        </authorList>
    </citation>
    <scope>NUCLEOTIDE SEQUENCE [LARGE SCALE GENOMIC DNA]</scope>
    <source>
        <strain evidence="5">cv. Fuhuasheng</strain>
        <tissue evidence="4">Leaves</tissue>
    </source>
</reference>
<evidence type="ECO:0000313" key="4">
    <source>
        <dbReference type="EMBL" id="RYR15545.1"/>
    </source>
</evidence>
<evidence type="ECO:0000256" key="1">
    <source>
        <dbReference type="ARBA" id="ARBA00022723"/>
    </source>
</evidence>
<keyword evidence="5" id="KW-1185">Reference proteome</keyword>
<name>A0A444ZN64_ARAHY</name>
<dbReference type="Pfam" id="PF16187">
    <property type="entry name" value="Peptidase_M16_M"/>
    <property type="match status" value="1"/>
</dbReference>
<dbReference type="PANTHER" id="PTHR43690">
    <property type="entry name" value="NARDILYSIN"/>
    <property type="match status" value="1"/>
</dbReference>
<feature type="domain" description="Coenzyme PQQ synthesis protein F-like C-terminal lobe" evidence="3">
    <location>
        <begin position="168"/>
        <end position="234"/>
    </location>
</feature>
<sequence>MVDKALIKFWYKLDSTFKVPRANTYFRINLKGVYANAQSCVLSELFILLLKNELNEIIYQASTYCKVRNFYLLCWRQTGTESYKRRHEENFEEYQHEAFKSFVIFEIASFVPSFYDTDEKLHHINDLFLDDLIAFIPELRSKLYFEQDLGLGSIKLKALIDLFEEVDEVLFNKLRTKEQLGYVVECSLRLTYRIFGFCFYVQSSEYDPIYVQDTIDNFIDGVEEMLKEAKELKNTSKQDVVEWYWTYFRQPSPKCQRLLIPLWGYNTKFEDDVALPETVQAIKDPGSFKMSCEFYPNPC</sequence>
<dbReference type="Pfam" id="PF22456">
    <property type="entry name" value="PqqF-like_C_4"/>
    <property type="match status" value="1"/>
</dbReference>
<accession>A0A444ZN64</accession>
<dbReference type="Proteomes" id="UP000289738">
    <property type="component" value="Chromosome B04"/>
</dbReference>
<protein>
    <submittedName>
        <fullName evidence="4">Uncharacterized protein</fullName>
    </submittedName>
</protein>
<evidence type="ECO:0000259" key="2">
    <source>
        <dbReference type="Pfam" id="PF16187"/>
    </source>
</evidence>
<feature type="domain" description="Peptidase M16 middle/third" evidence="2">
    <location>
        <begin position="3"/>
        <end position="62"/>
    </location>
</feature>
<dbReference type="STRING" id="3818.A0A444ZN64"/>
<proteinExistence type="predicted"/>
<evidence type="ECO:0000259" key="3">
    <source>
        <dbReference type="Pfam" id="PF22456"/>
    </source>
</evidence>
<dbReference type="InterPro" id="IPR054734">
    <property type="entry name" value="PqqF-like_C_4"/>
</dbReference>
<dbReference type="Gene3D" id="3.30.830.10">
    <property type="entry name" value="Metalloenzyme, LuxS/M16 peptidase-like"/>
    <property type="match status" value="3"/>
</dbReference>
<comment type="caution">
    <text evidence="4">The sequence shown here is derived from an EMBL/GenBank/DDBJ whole genome shotgun (WGS) entry which is preliminary data.</text>
</comment>
<dbReference type="GO" id="GO:0046872">
    <property type="term" value="F:metal ion binding"/>
    <property type="evidence" value="ECO:0007669"/>
    <property type="project" value="UniProtKB-KW"/>
</dbReference>
<dbReference type="InterPro" id="IPR032632">
    <property type="entry name" value="Peptidase_M16_M"/>
</dbReference>
<gene>
    <name evidence="4" type="ORF">Ahy_B04g072347</name>
</gene>
<dbReference type="AlphaFoldDB" id="A0A444ZN64"/>
<dbReference type="EMBL" id="SDMP01000014">
    <property type="protein sequence ID" value="RYR15545.1"/>
    <property type="molecule type" value="Genomic_DNA"/>
</dbReference>
<organism evidence="4 5">
    <name type="scientific">Arachis hypogaea</name>
    <name type="common">Peanut</name>
    <dbReference type="NCBI Taxonomy" id="3818"/>
    <lineage>
        <taxon>Eukaryota</taxon>
        <taxon>Viridiplantae</taxon>
        <taxon>Streptophyta</taxon>
        <taxon>Embryophyta</taxon>
        <taxon>Tracheophyta</taxon>
        <taxon>Spermatophyta</taxon>
        <taxon>Magnoliopsida</taxon>
        <taxon>eudicotyledons</taxon>
        <taxon>Gunneridae</taxon>
        <taxon>Pentapetalae</taxon>
        <taxon>rosids</taxon>
        <taxon>fabids</taxon>
        <taxon>Fabales</taxon>
        <taxon>Fabaceae</taxon>
        <taxon>Papilionoideae</taxon>
        <taxon>50 kb inversion clade</taxon>
        <taxon>dalbergioids sensu lato</taxon>
        <taxon>Dalbergieae</taxon>
        <taxon>Pterocarpus clade</taxon>
        <taxon>Arachis</taxon>
    </lineage>
</organism>
<dbReference type="SUPFAM" id="SSF63411">
    <property type="entry name" value="LuxS/MPP-like metallohydrolase"/>
    <property type="match status" value="2"/>
</dbReference>
<dbReference type="GO" id="GO:0005829">
    <property type="term" value="C:cytosol"/>
    <property type="evidence" value="ECO:0007669"/>
    <property type="project" value="TreeGrafter"/>
</dbReference>
<evidence type="ECO:0000313" key="5">
    <source>
        <dbReference type="Proteomes" id="UP000289738"/>
    </source>
</evidence>
<dbReference type="InterPro" id="IPR011249">
    <property type="entry name" value="Metalloenz_LuxS/M16"/>
</dbReference>